<dbReference type="WBParaSite" id="Hba_14741">
    <property type="protein sequence ID" value="Hba_14741"/>
    <property type="gene ID" value="Hba_14741"/>
</dbReference>
<proteinExistence type="predicted"/>
<evidence type="ECO:0000313" key="1">
    <source>
        <dbReference type="Proteomes" id="UP000095283"/>
    </source>
</evidence>
<name>A0A1I7XAM6_HETBA</name>
<organism evidence="1 2">
    <name type="scientific">Heterorhabditis bacteriophora</name>
    <name type="common">Entomopathogenic nematode worm</name>
    <dbReference type="NCBI Taxonomy" id="37862"/>
    <lineage>
        <taxon>Eukaryota</taxon>
        <taxon>Metazoa</taxon>
        <taxon>Ecdysozoa</taxon>
        <taxon>Nematoda</taxon>
        <taxon>Chromadorea</taxon>
        <taxon>Rhabditida</taxon>
        <taxon>Rhabditina</taxon>
        <taxon>Rhabditomorpha</taxon>
        <taxon>Strongyloidea</taxon>
        <taxon>Heterorhabditidae</taxon>
        <taxon>Heterorhabditis</taxon>
    </lineage>
</organism>
<accession>A0A1I7XAM6</accession>
<evidence type="ECO:0000313" key="2">
    <source>
        <dbReference type="WBParaSite" id="Hba_14741"/>
    </source>
</evidence>
<dbReference type="Proteomes" id="UP000095283">
    <property type="component" value="Unplaced"/>
</dbReference>
<dbReference type="AlphaFoldDB" id="A0A1I7XAM6"/>
<reference evidence="2" key="1">
    <citation type="submission" date="2016-11" db="UniProtKB">
        <authorList>
            <consortium name="WormBaseParasite"/>
        </authorList>
    </citation>
    <scope>IDENTIFICATION</scope>
</reference>
<sequence length="66" mass="8023">MRRKENRNGRAPSHEAYVERASWPMWQRRVSVDLTIQPADWEYLDNEIDIYYTLYNIKTGESLFKN</sequence>
<protein>
    <submittedName>
        <fullName evidence="2">Transposase</fullName>
    </submittedName>
</protein>
<keyword evidence="1" id="KW-1185">Reference proteome</keyword>